<dbReference type="OrthoDB" id="3268465at2"/>
<accession>A0A1T5LK85</accession>
<dbReference type="STRING" id="526729.SAMN04324258_3549"/>
<name>A0A1T5LK85_9MICO</name>
<dbReference type="EMBL" id="FUZQ01000006">
    <property type="protein sequence ID" value="SKC76185.1"/>
    <property type="molecule type" value="Genomic_DNA"/>
</dbReference>
<evidence type="ECO:0000256" key="1">
    <source>
        <dbReference type="SAM" id="MobiDB-lite"/>
    </source>
</evidence>
<gene>
    <name evidence="2" type="ORF">SAMN04324258_3549</name>
</gene>
<dbReference type="RefSeq" id="WP_079575904.1">
    <property type="nucleotide sequence ID" value="NZ_FUZQ01000006.1"/>
</dbReference>
<evidence type="ECO:0000313" key="2">
    <source>
        <dbReference type="EMBL" id="SKC76185.1"/>
    </source>
</evidence>
<feature type="region of interest" description="Disordered" evidence="1">
    <location>
        <begin position="1"/>
        <end position="20"/>
    </location>
</feature>
<sequence>MAQNRSAQNQPALPPLPRVSAQGHQARHLLGVPSDVVVDEIEVLALSRFVGTRWDVVPADLPGADVPVGRMANPGEPGVLRLSRHSAVSGPYAPSGNGIEAGLPAGTAMVFDVVCPRERWDDATRFGGDRDGVGRAFPAAMPNREEERVVSWLVQAARRLGGSVRLDVAGTWDDADGGRRAAGPGAVLTPDPDRAVDLTVYSDIWLDPQAAFRVLQAVHPRVVLATEGKPYQGPPAGIADRPLYPGEPLDPEVRKAIHERADDVDIDALQAPMVLDAYGLATDLGLDGSVTVEVIGDETLPLLVRELPWAAAGAVCYHVRWDPPDLYEANQEFPQAAHVVARRRAADLVGKMAVAIHTAVGGEIADEADFLLAPEDL</sequence>
<organism evidence="2 3">
    <name type="scientific">Krasilnikoviella flava</name>
    <dbReference type="NCBI Taxonomy" id="526729"/>
    <lineage>
        <taxon>Bacteria</taxon>
        <taxon>Bacillati</taxon>
        <taxon>Actinomycetota</taxon>
        <taxon>Actinomycetes</taxon>
        <taxon>Micrococcales</taxon>
        <taxon>Promicromonosporaceae</taxon>
        <taxon>Krasilnikoviella</taxon>
    </lineage>
</organism>
<feature type="compositionally biased region" description="Polar residues" evidence="1">
    <location>
        <begin position="1"/>
        <end position="11"/>
    </location>
</feature>
<evidence type="ECO:0000313" key="3">
    <source>
        <dbReference type="Proteomes" id="UP000189777"/>
    </source>
</evidence>
<dbReference type="Proteomes" id="UP000189777">
    <property type="component" value="Unassembled WGS sequence"/>
</dbReference>
<protein>
    <submittedName>
        <fullName evidence="2">Uncharacterized protein</fullName>
    </submittedName>
</protein>
<keyword evidence="3" id="KW-1185">Reference proteome</keyword>
<proteinExistence type="predicted"/>
<reference evidence="2 3" key="1">
    <citation type="submission" date="2017-02" db="EMBL/GenBank/DDBJ databases">
        <authorList>
            <person name="Peterson S.W."/>
        </authorList>
    </citation>
    <scope>NUCLEOTIDE SEQUENCE [LARGE SCALE GENOMIC DNA]</scope>
    <source>
        <strain evidence="2 3">DSM 21481</strain>
    </source>
</reference>
<dbReference type="AlphaFoldDB" id="A0A1T5LK85"/>